<dbReference type="Pfam" id="PF00392">
    <property type="entry name" value="GntR"/>
    <property type="match status" value="1"/>
</dbReference>
<sequence>MADSPSGNRVLEGKVSERAPGLAEQIANALTRAIHTGELCPGQRLPTEAALGERHEVSRSVVREAISMLRNAGLVVSRRGSGSFVADEPRVSLVQALPGESLASVLHLLELRRALEGEAAFHAATRCSRAQLRRLRNAMVDIDEAVDAGESGVEQDMAFHRAIAEASNNEYFITVLDFYNRFLHQAISLTRRNEARRDTFVAEVISEHDAILEAIALGDGDAARQAAWWHMDQARRRLSDIPPSLIEAFEHTGNDGQH</sequence>
<gene>
    <name evidence="5" type="primary">lutR_3</name>
    <name evidence="5" type="ORF">KSP9073_01557</name>
</gene>
<dbReference type="PANTHER" id="PTHR43537:SF51">
    <property type="entry name" value="HTH-TYPE TRANSCRIPTIONAL REGULATOR LGOR-RELATED"/>
    <property type="match status" value="1"/>
</dbReference>
<dbReference type="Gene3D" id="1.20.120.530">
    <property type="entry name" value="GntR ligand-binding domain-like"/>
    <property type="match status" value="1"/>
</dbReference>
<organism evidence="5 6">
    <name type="scientific">Kushneria phyllosphaerae</name>
    <dbReference type="NCBI Taxonomy" id="2100822"/>
    <lineage>
        <taxon>Bacteria</taxon>
        <taxon>Pseudomonadati</taxon>
        <taxon>Pseudomonadota</taxon>
        <taxon>Gammaproteobacteria</taxon>
        <taxon>Oceanospirillales</taxon>
        <taxon>Halomonadaceae</taxon>
        <taxon>Kushneria</taxon>
    </lineage>
</organism>
<dbReference type="InterPro" id="IPR000524">
    <property type="entry name" value="Tscrpt_reg_HTH_GntR"/>
</dbReference>
<dbReference type="GO" id="GO:0003677">
    <property type="term" value="F:DNA binding"/>
    <property type="evidence" value="ECO:0007669"/>
    <property type="project" value="UniProtKB-KW"/>
</dbReference>
<feature type="domain" description="HTH gntR-type" evidence="4">
    <location>
        <begin position="20"/>
        <end position="88"/>
    </location>
</feature>
<dbReference type="RefSeq" id="WP_108842387.1">
    <property type="nucleotide sequence ID" value="NZ_ONZI01000002.1"/>
</dbReference>
<proteinExistence type="predicted"/>
<dbReference type="PANTHER" id="PTHR43537">
    <property type="entry name" value="TRANSCRIPTIONAL REGULATOR, GNTR FAMILY"/>
    <property type="match status" value="1"/>
</dbReference>
<dbReference type="PRINTS" id="PR00035">
    <property type="entry name" value="HTHGNTR"/>
</dbReference>
<dbReference type="GO" id="GO:0003700">
    <property type="term" value="F:DNA-binding transcription factor activity"/>
    <property type="evidence" value="ECO:0007669"/>
    <property type="project" value="InterPro"/>
</dbReference>
<dbReference type="EMBL" id="ONZI01000002">
    <property type="protein sequence ID" value="SPJ33548.1"/>
    <property type="molecule type" value="Genomic_DNA"/>
</dbReference>
<dbReference type="InterPro" id="IPR011711">
    <property type="entry name" value="GntR_C"/>
</dbReference>
<dbReference type="Pfam" id="PF07729">
    <property type="entry name" value="FCD"/>
    <property type="match status" value="1"/>
</dbReference>
<name>A0A2R8CKX5_9GAMM</name>
<dbReference type="InterPro" id="IPR036388">
    <property type="entry name" value="WH-like_DNA-bd_sf"/>
</dbReference>
<reference evidence="6" key="1">
    <citation type="submission" date="2018-03" db="EMBL/GenBank/DDBJ databases">
        <authorList>
            <person name="Navarro De La Torre S."/>
        </authorList>
    </citation>
    <scope>NUCLEOTIDE SEQUENCE [LARGE SCALE GENOMIC DNA]</scope>
    <source>
        <strain evidence="6">EAod3</strain>
    </source>
</reference>
<dbReference type="InterPro" id="IPR008920">
    <property type="entry name" value="TF_FadR/GntR_C"/>
</dbReference>
<dbReference type="SMART" id="SM00345">
    <property type="entry name" value="HTH_GNTR"/>
    <property type="match status" value="1"/>
</dbReference>
<dbReference type="SUPFAM" id="SSF48008">
    <property type="entry name" value="GntR ligand-binding domain-like"/>
    <property type="match status" value="1"/>
</dbReference>
<dbReference type="OrthoDB" id="1040417at2"/>
<keyword evidence="1" id="KW-0805">Transcription regulation</keyword>
<keyword evidence="2" id="KW-0238">DNA-binding</keyword>
<dbReference type="AlphaFoldDB" id="A0A2R8CKX5"/>
<dbReference type="InterPro" id="IPR036390">
    <property type="entry name" value="WH_DNA-bd_sf"/>
</dbReference>
<dbReference type="SUPFAM" id="SSF46785">
    <property type="entry name" value="Winged helix' DNA-binding domain"/>
    <property type="match status" value="1"/>
</dbReference>
<accession>A0A2R8CKX5</accession>
<evidence type="ECO:0000256" key="1">
    <source>
        <dbReference type="ARBA" id="ARBA00023015"/>
    </source>
</evidence>
<dbReference type="Gene3D" id="1.10.10.10">
    <property type="entry name" value="Winged helix-like DNA-binding domain superfamily/Winged helix DNA-binding domain"/>
    <property type="match status" value="1"/>
</dbReference>
<dbReference type="SMART" id="SM00895">
    <property type="entry name" value="FCD"/>
    <property type="match status" value="1"/>
</dbReference>
<evidence type="ECO:0000256" key="2">
    <source>
        <dbReference type="ARBA" id="ARBA00023125"/>
    </source>
</evidence>
<keyword evidence="3" id="KW-0804">Transcription</keyword>
<evidence type="ECO:0000313" key="5">
    <source>
        <dbReference type="EMBL" id="SPJ33548.1"/>
    </source>
</evidence>
<protein>
    <submittedName>
        <fullName evidence="5">HTH-type transcriptional regulator LutR</fullName>
    </submittedName>
</protein>
<evidence type="ECO:0000313" key="6">
    <source>
        <dbReference type="Proteomes" id="UP000244934"/>
    </source>
</evidence>
<dbReference type="PROSITE" id="PS50949">
    <property type="entry name" value="HTH_GNTR"/>
    <property type="match status" value="1"/>
</dbReference>
<dbReference type="Proteomes" id="UP000244934">
    <property type="component" value="Unassembled WGS sequence"/>
</dbReference>
<keyword evidence="6" id="KW-1185">Reference proteome</keyword>
<evidence type="ECO:0000256" key="3">
    <source>
        <dbReference type="ARBA" id="ARBA00023163"/>
    </source>
</evidence>
<evidence type="ECO:0000259" key="4">
    <source>
        <dbReference type="PROSITE" id="PS50949"/>
    </source>
</evidence>
<dbReference type="CDD" id="cd07377">
    <property type="entry name" value="WHTH_GntR"/>
    <property type="match status" value="1"/>
</dbReference>